<evidence type="ECO:0000256" key="1">
    <source>
        <dbReference type="SAM" id="MobiDB-lite"/>
    </source>
</evidence>
<keyword evidence="4" id="KW-1185">Reference proteome</keyword>
<dbReference type="Proteomes" id="UP000557872">
    <property type="component" value="Unassembled WGS sequence"/>
</dbReference>
<gene>
    <name evidence="3" type="ORF">HW115_07115</name>
</gene>
<name>A0A851GJN2_9BACT</name>
<feature type="region of interest" description="Disordered" evidence="1">
    <location>
        <begin position="55"/>
        <end position="102"/>
    </location>
</feature>
<keyword evidence="2" id="KW-0732">Signal</keyword>
<dbReference type="RefSeq" id="WP_178931892.1">
    <property type="nucleotide sequence ID" value="NZ_JACBAZ010000002.1"/>
</dbReference>
<evidence type="ECO:0000313" key="3">
    <source>
        <dbReference type="EMBL" id="NWK55375.1"/>
    </source>
</evidence>
<evidence type="ECO:0008006" key="5">
    <source>
        <dbReference type="Google" id="ProtNLM"/>
    </source>
</evidence>
<proteinExistence type="predicted"/>
<evidence type="ECO:0000313" key="4">
    <source>
        <dbReference type="Proteomes" id="UP000557872"/>
    </source>
</evidence>
<accession>A0A851GJN2</accession>
<sequence>MTLRTITSILALSSAISGAATIGIETFDTDGAINNQNGGTHWDWNNLTQMHTATTSDWDSTSGSPAVSGGILTTNNSSAKREFNGPDEGSGTGDGDTTERSGGFRGSGAVYFASDMTRSASASWSGMSSYDFGAERIFFGVHGGGAATDTIGIQDSISGTNVTGSISLTDGVSYRIAAVVDFDNDLLGLWVDPDGADSWDGTGGTADVTMAFTRTNWSTAVRLGSGGSATWDNLIVATSLSEVAIPEPSSSSLLALCGMSLIIRRRR</sequence>
<organism evidence="3 4">
    <name type="scientific">Oceaniferula marina</name>
    <dbReference type="NCBI Taxonomy" id="2748318"/>
    <lineage>
        <taxon>Bacteria</taxon>
        <taxon>Pseudomonadati</taxon>
        <taxon>Verrucomicrobiota</taxon>
        <taxon>Verrucomicrobiia</taxon>
        <taxon>Verrucomicrobiales</taxon>
        <taxon>Verrucomicrobiaceae</taxon>
        <taxon>Oceaniferula</taxon>
    </lineage>
</organism>
<feature type="signal peptide" evidence="2">
    <location>
        <begin position="1"/>
        <end position="19"/>
    </location>
</feature>
<dbReference type="EMBL" id="JACBAZ010000002">
    <property type="protein sequence ID" value="NWK55375.1"/>
    <property type="molecule type" value="Genomic_DNA"/>
</dbReference>
<protein>
    <recommendedName>
        <fullName evidence="5">PEP-CTERM protein-sorting domain-containing protein</fullName>
    </recommendedName>
</protein>
<feature type="chain" id="PRO_5032341002" description="PEP-CTERM protein-sorting domain-containing protein" evidence="2">
    <location>
        <begin position="20"/>
        <end position="267"/>
    </location>
</feature>
<evidence type="ECO:0000256" key="2">
    <source>
        <dbReference type="SAM" id="SignalP"/>
    </source>
</evidence>
<feature type="compositionally biased region" description="Polar residues" evidence="1">
    <location>
        <begin position="55"/>
        <end position="78"/>
    </location>
</feature>
<dbReference type="AlphaFoldDB" id="A0A851GJN2"/>
<reference evidence="3 4" key="1">
    <citation type="submission" date="2020-07" db="EMBL/GenBank/DDBJ databases">
        <title>Roseicoccus Jingziensis gen. nov., sp. nov., isolated from coastal seawater.</title>
        <authorList>
            <person name="Feng X."/>
        </authorList>
    </citation>
    <scope>NUCLEOTIDE SEQUENCE [LARGE SCALE GENOMIC DNA]</scope>
    <source>
        <strain evidence="3 4">N1E253</strain>
    </source>
</reference>
<comment type="caution">
    <text evidence="3">The sequence shown here is derived from an EMBL/GenBank/DDBJ whole genome shotgun (WGS) entry which is preliminary data.</text>
</comment>